<dbReference type="InterPro" id="IPR011195">
    <property type="entry name" value="UCP010256"/>
</dbReference>
<dbReference type="Proteomes" id="UP000598297">
    <property type="component" value="Unassembled WGS sequence"/>
</dbReference>
<dbReference type="SUPFAM" id="SSF53300">
    <property type="entry name" value="vWA-like"/>
    <property type="match status" value="1"/>
</dbReference>
<keyword evidence="2" id="KW-1185">Reference proteome</keyword>
<reference evidence="1" key="1">
    <citation type="submission" date="2020-01" db="EMBL/GenBank/DDBJ databases">
        <title>Whole-genome analyses of novel actinobacteria.</title>
        <authorList>
            <person name="Sahin N."/>
        </authorList>
    </citation>
    <scope>NUCLEOTIDE SEQUENCE</scope>
    <source>
        <strain evidence="1">YC537</strain>
    </source>
</reference>
<comment type="caution">
    <text evidence="1">The sequence shown here is derived from an EMBL/GenBank/DDBJ whole genome shotgun (WGS) entry which is preliminary data.</text>
</comment>
<dbReference type="OrthoDB" id="5174525at2"/>
<gene>
    <name evidence="1" type="ORF">GUY60_05910</name>
</gene>
<dbReference type="Pfam" id="PF05762">
    <property type="entry name" value="VWA_CoxE"/>
    <property type="match status" value="1"/>
</dbReference>
<sequence>MSPAASENSASGSGLAERLTGFVRALRAQGVRVGTGESVDAGLAVEVLGLADRERLRAGLAATLLHQEGQRAVFDQVFDLYFPRTVGAPDSVTEGQVSPGREELRDRLAAALAAGDGAGLEQIAAEAVDALGGYGSASGSDGWSAYQTLDRLRPQTLLARVLAALRAEAGETGSEAFTDRLTADEIRRRIERFRGLVATEARRRVAERRGTDEIARRAVLPSADRVDFLVAHSSRLAELHRTVGPLARKLATRLAARRRRAARGSIDLRRTVRRSLSTGGVPMRPVLRRRRPVRPELVLLCDVSGSVAGFAQFTMLLIQALHDQFSKVRVFAFVNCVDEVTDLLSRGRADPAGLGGRILTEATVTRWHDSSDYGTALGEFADRYAHTFTPRTCVFVLGDARTNRTPPGAAALRTVRDRARRVYWLNPERRALWDTGDSAASVYADVVDMYECRTVRQLGAIVGRLLPV</sequence>
<proteinExistence type="predicted"/>
<dbReference type="PIRSF" id="PIRSF010256">
    <property type="entry name" value="CoxE_vWa"/>
    <property type="match status" value="1"/>
</dbReference>
<protein>
    <submittedName>
        <fullName evidence="1">VWA domain-containing protein</fullName>
    </submittedName>
</protein>
<evidence type="ECO:0000313" key="2">
    <source>
        <dbReference type="Proteomes" id="UP000598297"/>
    </source>
</evidence>
<dbReference type="PANTHER" id="PTHR39338">
    <property type="entry name" value="BLL5662 PROTEIN-RELATED"/>
    <property type="match status" value="1"/>
</dbReference>
<dbReference type="InterPro" id="IPR008912">
    <property type="entry name" value="Uncharacterised_CoxE"/>
</dbReference>
<dbReference type="AlphaFoldDB" id="A0A964ULQ7"/>
<evidence type="ECO:0000313" key="1">
    <source>
        <dbReference type="EMBL" id="NBE50967.1"/>
    </source>
</evidence>
<accession>A0A964ULQ7</accession>
<name>A0A964ULQ7_9ACTN</name>
<dbReference type="EMBL" id="JAAAHS010000025">
    <property type="protein sequence ID" value="NBE50967.1"/>
    <property type="molecule type" value="Genomic_DNA"/>
</dbReference>
<dbReference type="InterPro" id="IPR036465">
    <property type="entry name" value="vWFA_dom_sf"/>
</dbReference>
<dbReference type="PANTHER" id="PTHR39338:SF5">
    <property type="entry name" value="BLR6139 PROTEIN"/>
    <property type="match status" value="1"/>
</dbReference>
<dbReference type="RefSeq" id="WP_161694507.1">
    <property type="nucleotide sequence ID" value="NZ_JAAAHS010000025.1"/>
</dbReference>
<organism evidence="1 2">
    <name type="scientific">Streptomyces boluensis</name>
    <dbReference type="NCBI Taxonomy" id="1775135"/>
    <lineage>
        <taxon>Bacteria</taxon>
        <taxon>Bacillati</taxon>
        <taxon>Actinomycetota</taxon>
        <taxon>Actinomycetes</taxon>
        <taxon>Kitasatosporales</taxon>
        <taxon>Streptomycetaceae</taxon>
        <taxon>Streptomyces</taxon>
    </lineage>
</organism>